<dbReference type="RefSeq" id="XP_016970980.2">
    <property type="nucleotide sequence ID" value="XM_017115491.2"/>
</dbReference>
<proteinExistence type="predicted"/>
<name>A0A6P4DZ56_DRORH</name>
<dbReference type="GO" id="GO:0005886">
    <property type="term" value="C:plasma membrane"/>
    <property type="evidence" value="ECO:0007669"/>
    <property type="project" value="TreeGrafter"/>
</dbReference>
<dbReference type="RefSeq" id="XP_016970980.1">
    <property type="nucleotide sequence ID" value="XM_017115491.1"/>
</dbReference>
<gene>
    <name evidence="2" type="primary">LOC108038660</name>
</gene>
<dbReference type="PANTHER" id="PTHR47154:SF2">
    <property type="entry name" value="G-PROTEIN COUPLED RECEPTOR MTH-RELATED"/>
    <property type="match status" value="1"/>
</dbReference>
<accession>A0A6P4DZ56</accession>
<feature type="transmembrane region" description="Helical" evidence="1">
    <location>
        <begin position="69"/>
        <end position="91"/>
    </location>
</feature>
<dbReference type="InterPro" id="IPR051384">
    <property type="entry name" value="Mth_GPCR"/>
</dbReference>
<feature type="transmembrane region" description="Helical" evidence="1">
    <location>
        <begin position="147"/>
        <end position="168"/>
    </location>
</feature>
<dbReference type="GeneID" id="108038660"/>
<keyword evidence="1" id="KW-0472">Membrane</keyword>
<organism evidence="2">
    <name type="scientific">Drosophila rhopaloa</name>
    <name type="common">Fruit fly</name>
    <dbReference type="NCBI Taxonomy" id="1041015"/>
    <lineage>
        <taxon>Eukaryota</taxon>
        <taxon>Metazoa</taxon>
        <taxon>Ecdysozoa</taxon>
        <taxon>Arthropoda</taxon>
        <taxon>Hexapoda</taxon>
        <taxon>Insecta</taxon>
        <taxon>Pterygota</taxon>
        <taxon>Neoptera</taxon>
        <taxon>Endopterygota</taxon>
        <taxon>Diptera</taxon>
        <taxon>Brachycera</taxon>
        <taxon>Muscomorpha</taxon>
        <taxon>Ephydroidea</taxon>
        <taxon>Drosophilidae</taxon>
        <taxon>Drosophila</taxon>
        <taxon>Sophophora</taxon>
    </lineage>
</organism>
<dbReference type="PANTHER" id="PTHR47154">
    <property type="entry name" value="G-PROTEIN COUPLED RECEPTOR MTH-RELATED"/>
    <property type="match status" value="1"/>
</dbReference>
<sequence length="194" mass="22886">METLLVTIAQLISMTCLILTIAVYLYVKQLRNVLGKCIISSLFCMFFYNLTTFHIYFEIKNYTIQFTISYIYFFFVTAYNLWLSVISCYMWKMLTKLGIEESSHQFLKYSAFVWLTSFFYPVFLGLIYPLLVFAFGEELLPTVLSLFPLPIIYIFNAIMFILTAIHMVKVKRELNSFKERDETTTTCFNLDTQT</sequence>
<feature type="transmembrane region" description="Helical" evidence="1">
    <location>
        <begin position="112"/>
        <end position="135"/>
    </location>
</feature>
<reference evidence="2" key="1">
    <citation type="submission" date="2025-08" db="UniProtKB">
        <authorList>
            <consortium name="RefSeq"/>
        </authorList>
    </citation>
    <scope>IDENTIFICATION</scope>
</reference>
<keyword evidence="1" id="KW-1133">Transmembrane helix</keyword>
<evidence type="ECO:0000313" key="2">
    <source>
        <dbReference type="RefSeq" id="XP_016970980.1"/>
    </source>
</evidence>
<feature type="transmembrane region" description="Helical" evidence="1">
    <location>
        <begin position="39"/>
        <end position="57"/>
    </location>
</feature>
<dbReference type="Gene3D" id="1.20.1070.10">
    <property type="entry name" value="Rhodopsin 7-helix transmembrane proteins"/>
    <property type="match status" value="1"/>
</dbReference>
<feature type="transmembrane region" description="Helical" evidence="1">
    <location>
        <begin position="6"/>
        <end position="27"/>
    </location>
</feature>
<keyword evidence="1" id="KW-0812">Transmembrane</keyword>
<protein>
    <submittedName>
        <fullName evidence="2">Probable G-protein coupled receptor Mth-like 12</fullName>
    </submittedName>
</protein>
<dbReference type="AlphaFoldDB" id="A0A6P4DZ56"/>
<evidence type="ECO:0000256" key="1">
    <source>
        <dbReference type="SAM" id="Phobius"/>
    </source>
</evidence>
<dbReference type="GO" id="GO:0008528">
    <property type="term" value="F:G protein-coupled peptide receptor activity"/>
    <property type="evidence" value="ECO:0007669"/>
    <property type="project" value="TreeGrafter"/>
</dbReference>
<dbReference type="OrthoDB" id="7872380at2759"/>